<name>A0A512ATX6_9BACT</name>
<evidence type="ECO:0000256" key="1">
    <source>
        <dbReference type="SAM" id="SignalP"/>
    </source>
</evidence>
<evidence type="ECO:0008006" key="6">
    <source>
        <dbReference type="Google" id="ProtNLM"/>
    </source>
</evidence>
<evidence type="ECO:0000313" key="5">
    <source>
        <dbReference type="Proteomes" id="UP000321532"/>
    </source>
</evidence>
<dbReference type="InterPro" id="IPR006626">
    <property type="entry name" value="PbH1"/>
</dbReference>
<proteinExistence type="predicted"/>
<dbReference type="Gene3D" id="2.160.20.10">
    <property type="entry name" value="Single-stranded right-handed beta-helix, Pectin lyase-like"/>
    <property type="match status" value="2"/>
</dbReference>
<reference evidence="4 5" key="1">
    <citation type="submission" date="2019-07" db="EMBL/GenBank/DDBJ databases">
        <title>Whole genome shotgun sequence of Adhaeribacter aerolatus NBRC 106133.</title>
        <authorList>
            <person name="Hosoyama A."/>
            <person name="Uohara A."/>
            <person name="Ohji S."/>
            <person name="Ichikawa N."/>
        </authorList>
    </citation>
    <scope>NUCLEOTIDE SEQUENCE [LARGE SCALE GENOMIC DNA]</scope>
    <source>
        <strain evidence="4 5">NBRC 106133</strain>
    </source>
</reference>
<dbReference type="InterPro" id="IPR039448">
    <property type="entry name" value="Beta_helix"/>
</dbReference>
<dbReference type="InterPro" id="IPR011050">
    <property type="entry name" value="Pectin_lyase_fold/virulence"/>
</dbReference>
<sequence length="1027" mass="108958">MKIHLPYYLPVLLLISVLGSPLWATAQTNRYVAVGGTDAGNCPAGSPCATIDYAVRVADPGDIIRLAAGTYHQQASISKSITLQGAGAGTDPALHTIITGANPALPGRGITLDAGITHITIKDLRVQDFGSGSGIYGSGSNNNLSIQHVQVYHNLGGSSGEAGIHLNGPIANVMLQGIDAQYNSTRGIVIWNGRKENISISDCTIGNNSLSGLELQDGTASGVTITNNVIQNNKDSGLSLVGLSAGAGANLISGNTITDNGRFGIEVKLPVGTGLETGDGSIVLENNRVARTVPIAATELRDLAGIAVYRRNWTTANADIPEGVVIKLNTVVGYRQPSASDGFGIVVEGSNMQVLNNTIRDCDVAVQLQAGHLPYTALTSTDGDQSNLTDEYFGRGNTPGSSGEIKNNIFETNSIDTRYVGVPEPPAFDRTWVGTLSAEWGEENNWQEAAVPNATTSVIVPAGTLYSPVISADQAVASIQIADGATLEVQEGSLQVKGDLQNNGILKQTGAGEVTFTGIQRQTLGSTKILEVENLQVGAAGLELSGPVNIKNRLTLNGTLYTKGYPLTLLADATGETQVTSIAGGKVEGPVTMQRLITGSPEEHSGYEMLASPFTDASLLHLLQPEVPENQILTEATIFEESRVAGTSAPFESGWVPLASFNEAIVPGKAIRAKVAKNKVLSLTGNLQNGAVEVNGLTRGSGPQSGWHLLGNPYASALDWRKVTIPVGMGHALYTLNSNGNYGSYVNGLSTGSQANLVLPMRGFFVRVQEGMVNLSLNQNQLVNPSESKNKIESENRPQVHLQITAGNKKDAAIIYFEEGATAQADSRYDAYKLPANSPAIPMVYSKTDNANLSINGLGKLKPGQEVVVPLGIAGAANGNFTLEASQLLNFEPNRFILLEDRETGLLQDLRQNPVYTFNLGSQGADERFFIHFTQNKILALAGSAQVAVYPNPSKGFLQIYLSNLNQEQSAEAFLYNNLGQRVYQQNLAVRNGRVAESLNLQNLNKGVYVLHLRTQQGSVKRKIVLE</sequence>
<comment type="caution">
    <text evidence="4">The sequence shown here is derived from an EMBL/GenBank/DDBJ whole genome shotgun (WGS) entry which is preliminary data.</text>
</comment>
<dbReference type="SUPFAM" id="SSF51126">
    <property type="entry name" value="Pectin lyase-like"/>
    <property type="match status" value="1"/>
</dbReference>
<feature type="domain" description="Secretion system C-terminal sorting" evidence="3">
    <location>
        <begin position="949"/>
        <end position="1025"/>
    </location>
</feature>
<evidence type="ECO:0000259" key="2">
    <source>
        <dbReference type="Pfam" id="PF13229"/>
    </source>
</evidence>
<dbReference type="SMART" id="SM00710">
    <property type="entry name" value="PbH1"/>
    <property type="match status" value="8"/>
</dbReference>
<dbReference type="EMBL" id="BJYS01000004">
    <property type="protein sequence ID" value="GEO03165.1"/>
    <property type="molecule type" value="Genomic_DNA"/>
</dbReference>
<organism evidence="4 5">
    <name type="scientific">Adhaeribacter aerolatus</name>
    <dbReference type="NCBI Taxonomy" id="670289"/>
    <lineage>
        <taxon>Bacteria</taxon>
        <taxon>Pseudomonadati</taxon>
        <taxon>Bacteroidota</taxon>
        <taxon>Cytophagia</taxon>
        <taxon>Cytophagales</taxon>
        <taxon>Hymenobacteraceae</taxon>
        <taxon>Adhaeribacter</taxon>
    </lineage>
</organism>
<protein>
    <recommendedName>
        <fullName evidence="6">Secretion system C-terminal sorting domain-containing protein</fullName>
    </recommendedName>
</protein>
<keyword evidence="5" id="KW-1185">Reference proteome</keyword>
<dbReference type="Proteomes" id="UP000321532">
    <property type="component" value="Unassembled WGS sequence"/>
</dbReference>
<dbReference type="Pfam" id="PF18962">
    <property type="entry name" value="Por_Secre_tail"/>
    <property type="match status" value="1"/>
</dbReference>
<feature type="signal peptide" evidence="1">
    <location>
        <begin position="1"/>
        <end position="26"/>
    </location>
</feature>
<accession>A0A512ATX6</accession>
<evidence type="ECO:0000313" key="4">
    <source>
        <dbReference type="EMBL" id="GEO03165.1"/>
    </source>
</evidence>
<dbReference type="NCBIfam" id="TIGR04183">
    <property type="entry name" value="Por_Secre_tail"/>
    <property type="match status" value="1"/>
</dbReference>
<feature type="domain" description="Right handed beta helix" evidence="2">
    <location>
        <begin position="117"/>
        <end position="267"/>
    </location>
</feature>
<evidence type="ECO:0000259" key="3">
    <source>
        <dbReference type="Pfam" id="PF18962"/>
    </source>
</evidence>
<gene>
    <name evidence="4" type="ORF">AAE02nite_08290</name>
</gene>
<dbReference type="OrthoDB" id="531718at2"/>
<feature type="chain" id="PRO_5022105522" description="Secretion system C-terminal sorting domain-containing protein" evidence="1">
    <location>
        <begin position="27"/>
        <end position="1027"/>
    </location>
</feature>
<dbReference type="AlphaFoldDB" id="A0A512ATX6"/>
<dbReference type="InterPro" id="IPR012334">
    <property type="entry name" value="Pectin_lyas_fold"/>
</dbReference>
<dbReference type="Pfam" id="PF13229">
    <property type="entry name" value="Beta_helix"/>
    <property type="match status" value="1"/>
</dbReference>
<dbReference type="RefSeq" id="WP_146895203.1">
    <property type="nucleotide sequence ID" value="NZ_BJYS01000004.1"/>
</dbReference>
<dbReference type="InterPro" id="IPR026444">
    <property type="entry name" value="Secre_tail"/>
</dbReference>
<keyword evidence="1" id="KW-0732">Signal</keyword>